<dbReference type="EMBL" id="JFBM01000070">
    <property type="protein sequence ID" value="KFU75415.1"/>
    <property type="molecule type" value="Genomic_DNA"/>
</dbReference>
<dbReference type="InterPro" id="IPR043519">
    <property type="entry name" value="NT_sf"/>
</dbReference>
<evidence type="ECO:0000313" key="1">
    <source>
        <dbReference type="EMBL" id="KFU75415.1"/>
    </source>
</evidence>
<dbReference type="SUPFAM" id="SSF81301">
    <property type="entry name" value="Nucleotidyltransferase"/>
    <property type="match status" value="1"/>
</dbReference>
<keyword evidence="2" id="KW-1185">Reference proteome</keyword>
<organism evidence="1 2">
    <name type="scientific">Amycolatopsis lurida NRRL 2430</name>
    <dbReference type="NCBI Taxonomy" id="1460371"/>
    <lineage>
        <taxon>Bacteria</taxon>
        <taxon>Bacillati</taxon>
        <taxon>Actinomycetota</taxon>
        <taxon>Actinomycetes</taxon>
        <taxon>Pseudonocardiales</taxon>
        <taxon>Pseudonocardiaceae</taxon>
        <taxon>Amycolatopsis</taxon>
    </lineage>
</organism>
<accession>A0A2P2FFC4</accession>
<name>A0A2P2FFC4_AMYLU</name>
<dbReference type="Proteomes" id="UP000256220">
    <property type="component" value="Unassembled WGS sequence"/>
</dbReference>
<evidence type="ECO:0008006" key="3">
    <source>
        <dbReference type="Google" id="ProtNLM"/>
    </source>
</evidence>
<comment type="caution">
    <text evidence="1">The sequence shown here is derived from an EMBL/GenBank/DDBJ whole genome shotgun (WGS) entry which is preliminary data.</text>
</comment>
<proteinExistence type="predicted"/>
<dbReference type="CDD" id="cd05403">
    <property type="entry name" value="NT_KNTase_like"/>
    <property type="match status" value="1"/>
</dbReference>
<sequence>MPDLQLWVFGSMLRTEHPRDLDVLIIYTDPQHVTDLYRMRLWEATLPPLHFIAMTADEERDYRFIEVTGAVLLQPP</sequence>
<protein>
    <recommendedName>
        <fullName evidence="3">Nucleotidyltransferase domain-containing protein</fullName>
    </recommendedName>
</protein>
<evidence type="ECO:0000313" key="2">
    <source>
        <dbReference type="Proteomes" id="UP000256220"/>
    </source>
</evidence>
<gene>
    <name evidence="1" type="ORF">BB31_41655</name>
</gene>
<dbReference type="AlphaFoldDB" id="A0A2P2FFC4"/>
<reference evidence="1 2" key="1">
    <citation type="journal article" date="2014" name="Genome Announc.">
        <title>Draft Genome Sequence of Amycolatopsis lurida NRRL 2430, Producer of the Glycopeptide Family Antibiotic Ristocetin.</title>
        <authorList>
            <person name="Kwun M.J."/>
            <person name="Hong H.J."/>
        </authorList>
    </citation>
    <scope>NUCLEOTIDE SEQUENCE [LARGE SCALE GENOMIC DNA]</scope>
    <source>
        <strain evidence="1 2">NRRL 2430</strain>
    </source>
</reference>